<keyword evidence="5" id="KW-0804">Transcription</keyword>
<dbReference type="PANTHER" id="PTHR23123">
    <property type="entry name" value="PHD/F-BOX CONTAINING PROTEIN"/>
    <property type="match status" value="1"/>
</dbReference>
<protein>
    <recommendedName>
        <fullName evidence="7">JmjC domain-containing protein</fullName>
    </recommendedName>
</protein>
<dbReference type="PROSITE" id="PS51184">
    <property type="entry name" value="JMJC"/>
    <property type="match status" value="1"/>
</dbReference>
<evidence type="ECO:0000313" key="8">
    <source>
        <dbReference type="EMBL" id="CAK9876848.1"/>
    </source>
</evidence>
<reference evidence="8" key="1">
    <citation type="submission" date="2024-03" db="EMBL/GenBank/DDBJ databases">
        <authorList>
            <consortium name="ELIXIR-Norway"/>
            <consortium name="Elixir Norway"/>
        </authorList>
    </citation>
    <scope>NUCLEOTIDE SEQUENCE</scope>
</reference>
<dbReference type="InterPro" id="IPR003347">
    <property type="entry name" value="JmjC_dom"/>
</dbReference>
<dbReference type="Proteomes" id="UP001497522">
    <property type="component" value="Chromosome 5"/>
</dbReference>
<evidence type="ECO:0000256" key="6">
    <source>
        <dbReference type="SAM" id="MobiDB-lite"/>
    </source>
</evidence>
<keyword evidence="1" id="KW-0479">Metal-binding</keyword>
<dbReference type="InterPro" id="IPR050690">
    <property type="entry name" value="JHDM1_Histone_Demethylase"/>
</dbReference>
<feature type="region of interest" description="Disordered" evidence="6">
    <location>
        <begin position="416"/>
        <end position="519"/>
    </location>
</feature>
<proteinExistence type="predicted"/>
<organism evidence="8 9">
    <name type="scientific">Sphagnum jensenii</name>
    <dbReference type="NCBI Taxonomy" id="128206"/>
    <lineage>
        <taxon>Eukaryota</taxon>
        <taxon>Viridiplantae</taxon>
        <taxon>Streptophyta</taxon>
        <taxon>Embryophyta</taxon>
        <taxon>Bryophyta</taxon>
        <taxon>Sphagnophytina</taxon>
        <taxon>Sphagnopsida</taxon>
        <taxon>Sphagnales</taxon>
        <taxon>Sphagnaceae</taxon>
        <taxon>Sphagnum</taxon>
    </lineage>
</organism>
<keyword evidence="4" id="KW-0805">Transcription regulation</keyword>
<evidence type="ECO:0000256" key="3">
    <source>
        <dbReference type="ARBA" id="ARBA00023004"/>
    </source>
</evidence>
<dbReference type="Gene3D" id="2.60.120.650">
    <property type="entry name" value="Cupin"/>
    <property type="match status" value="1"/>
</dbReference>
<keyword evidence="2" id="KW-0560">Oxidoreductase</keyword>
<gene>
    <name evidence="8" type="ORF">CSSPJE1EN2_LOCUS18890</name>
</gene>
<evidence type="ECO:0000313" key="9">
    <source>
        <dbReference type="Proteomes" id="UP001497522"/>
    </source>
</evidence>
<evidence type="ECO:0000256" key="4">
    <source>
        <dbReference type="ARBA" id="ARBA00023015"/>
    </source>
</evidence>
<dbReference type="SUPFAM" id="SSF51197">
    <property type="entry name" value="Clavaminate synthase-like"/>
    <property type="match status" value="1"/>
</dbReference>
<keyword evidence="9" id="KW-1185">Reference proteome</keyword>
<sequence length="519" mass="56874">MEQARRSKRQRVAVDYARLDTSGFADCMRVQHKKLTRAVLKFSNEVQAQDDTNSLSVSFLQPHELAPHVHSSGFANPCVVRASPQSLELADEPDLFQIASPKKAGKTDMVPHVGSVPEGEMTVDRLADLVGRTRHINTIDVSTQSEGPIYTMDEWATYFASPTPRKPLLNVVSLDLANTKLHDLVSAPLLVKELDLVNKAWPPSQAPTPMVQLYALMSVAGCFMDFHVDFGGSSVWYHVLSGSKVFLLVPPTKGNLMAFEEWSSSDKQASIFLADRASGCQKLELGAGDTLLLHTAAHYMALLYPQGENTEAPVDASNKVSTLEKEGLVSLCRCLDIWLRQSKDGCNMSEQIPDPAGLIKELESCLKKDGFVPAAGDIGTPTRIRLMLRPLSTGSSPAVQGECVPEEGQLGEEALDDEFSPTEGGFLDDDDQDDDFQVDDDKHAWSKRQCRNPHSKNKQTVPASPAAKPIVSVAPRTSPLPKKLTKSNSSVRDRLLKKCGLDPRIPLPSPKFKPKQREG</sequence>
<evidence type="ECO:0000259" key="7">
    <source>
        <dbReference type="PROSITE" id="PS51184"/>
    </source>
</evidence>
<evidence type="ECO:0000256" key="2">
    <source>
        <dbReference type="ARBA" id="ARBA00023002"/>
    </source>
</evidence>
<dbReference type="SMART" id="SM00558">
    <property type="entry name" value="JmjC"/>
    <property type="match status" value="1"/>
</dbReference>
<feature type="compositionally biased region" description="Acidic residues" evidence="6">
    <location>
        <begin position="416"/>
        <end position="438"/>
    </location>
</feature>
<evidence type="ECO:0000256" key="5">
    <source>
        <dbReference type="ARBA" id="ARBA00023163"/>
    </source>
</evidence>
<evidence type="ECO:0000256" key="1">
    <source>
        <dbReference type="ARBA" id="ARBA00022723"/>
    </source>
</evidence>
<feature type="compositionally biased region" description="Basic residues" evidence="6">
    <location>
        <begin position="445"/>
        <end position="457"/>
    </location>
</feature>
<accession>A0ABP1BN32</accession>
<dbReference type="EMBL" id="OZ023706">
    <property type="protein sequence ID" value="CAK9876848.1"/>
    <property type="molecule type" value="Genomic_DNA"/>
</dbReference>
<feature type="compositionally biased region" description="Basic and acidic residues" evidence="6">
    <location>
        <begin position="491"/>
        <end position="501"/>
    </location>
</feature>
<feature type="domain" description="JmjC" evidence="7">
    <location>
        <begin position="176"/>
        <end position="327"/>
    </location>
</feature>
<name>A0ABP1BN32_9BRYO</name>
<keyword evidence="3" id="KW-0408">Iron</keyword>